<dbReference type="PROSITE" id="PS50977">
    <property type="entry name" value="HTH_TETR_2"/>
    <property type="match status" value="1"/>
</dbReference>
<evidence type="ECO:0000259" key="3">
    <source>
        <dbReference type="PROSITE" id="PS50977"/>
    </source>
</evidence>
<evidence type="ECO:0000313" key="5">
    <source>
        <dbReference type="Proteomes" id="UP001338137"/>
    </source>
</evidence>
<keyword evidence="1 2" id="KW-0238">DNA-binding</keyword>
<evidence type="ECO:0000256" key="1">
    <source>
        <dbReference type="ARBA" id="ARBA00023125"/>
    </source>
</evidence>
<protein>
    <submittedName>
        <fullName evidence="4">TetR/AcrR family transcriptional regulator</fullName>
    </submittedName>
</protein>
<dbReference type="SUPFAM" id="SSF46689">
    <property type="entry name" value="Homeodomain-like"/>
    <property type="match status" value="1"/>
</dbReference>
<dbReference type="Proteomes" id="UP001338137">
    <property type="component" value="Unassembled WGS sequence"/>
</dbReference>
<dbReference type="InterPro" id="IPR001647">
    <property type="entry name" value="HTH_TetR"/>
</dbReference>
<proteinExistence type="predicted"/>
<feature type="DNA-binding region" description="H-T-H motif" evidence="2">
    <location>
        <begin position="33"/>
        <end position="52"/>
    </location>
</feature>
<dbReference type="PANTHER" id="PTHR43479">
    <property type="entry name" value="ACREF/ENVCD OPERON REPRESSOR-RELATED"/>
    <property type="match status" value="1"/>
</dbReference>
<reference evidence="4 5" key="1">
    <citation type="submission" date="2023-03" db="EMBL/GenBank/DDBJ databases">
        <title>Bacillus Genome Sequencing.</title>
        <authorList>
            <person name="Dunlap C."/>
        </authorList>
    </citation>
    <scope>NUCLEOTIDE SEQUENCE [LARGE SCALE GENOMIC DNA]</scope>
    <source>
        <strain evidence="4 5">BD-533</strain>
    </source>
</reference>
<evidence type="ECO:0000313" key="4">
    <source>
        <dbReference type="EMBL" id="MEC0229522.1"/>
    </source>
</evidence>
<comment type="caution">
    <text evidence="4">The sequence shown here is derived from an EMBL/GenBank/DDBJ whole genome shotgun (WGS) entry which is preliminary data.</text>
</comment>
<accession>A0ABU6G5S7</accession>
<evidence type="ECO:0000256" key="2">
    <source>
        <dbReference type="PROSITE-ProRule" id="PRU00335"/>
    </source>
</evidence>
<dbReference type="InterPro" id="IPR009057">
    <property type="entry name" value="Homeodomain-like_sf"/>
</dbReference>
<feature type="domain" description="HTH tetR-type" evidence="3">
    <location>
        <begin position="10"/>
        <end position="70"/>
    </location>
</feature>
<dbReference type="Gene3D" id="1.10.357.10">
    <property type="entry name" value="Tetracycline Repressor, domain 2"/>
    <property type="match status" value="1"/>
</dbReference>
<sequence length="206" mass="23363">MVSKQEQRSEETKKSILASAGVLFSSRGYDAVTMRDIAKEAGCSHTTIYIYFKDKEALLHQLSMPPILQLLEQVDTLLSEDSPPSDKLQAISLQVIEFCLVNRNMYNLFFTVKSVRVDEQTPEMAINQARNKLFGKLTESIQAVLGLNSQDEQLLLYTRIYFFSLYGIIATYSNSDETVEQLMGRLQPTFAESFEVLLIGIRSKVK</sequence>
<organism evidence="4 5">
    <name type="scientific">Paenibacillus alba</name>
    <dbReference type="NCBI Taxonomy" id="1197127"/>
    <lineage>
        <taxon>Bacteria</taxon>
        <taxon>Bacillati</taxon>
        <taxon>Bacillota</taxon>
        <taxon>Bacilli</taxon>
        <taxon>Bacillales</taxon>
        <taxon>Paenibacillaceae</taxon>
        <taxon>Paenibacillus</taxon>
    </lineage>
</organism>
<gene>
    <name evidence="4" type="ORF">P4I72_20550</name>
</gene>
<dbReference type="Pfam" id="PF00440">
    <property type="entry name" value="TetR_N"/>
    <property type="match status" value="1"/>
</dbReference>
<dbReference type="InterPro" id="IPR050624">
    <property type="entry name" value="HTH-type_Tx_Regulator"/>
</dbReference>
<dbReference type="PANTHER" id="PTHR43479:SF11">
    <property type="entry name" value="ACREF_ENVCD OPERON REPRESSOR-RELATED"/>
    <property type="match status" value="1"/>
</dbReference>
<dbReference type="PRINTS" id="PR00455">
    <property type="entry name" value="HTHTETR"/>
</dbReference>
<dbReference type="RefSeq" id="WP_326073554.1">
    <property type="nucleotide sequence ID" value="NZ_JARLKY010000051.1"/>
</dbReference>
<keyword evidence="5" id="KW-1185">Reference proteome</keyword>
<name>A0ABU6G5S7_9BACL</name>
<dbReference type="EMBL" id="JARLKY010000051">
    <property type="protein sequence ID" value="MEC0229522.1"/>
    <property type="molecule type" value="Genomic_DNA"/>
</dbReference>